<dbReference type="GO" id="GO:0008168">
    <property type="term" value="F:methyltransferase activity"/>
    <property type="evidence" value="ECO:0007669"/>
    <property type="project" value="UniProtKB-KW"/>
</dbReference>
<evidence type="ECO:0000256" key="1">
    <source>
        <dbReference type="ARBA" id="ARBA00022763"/>
    </source>
</evidence>
<dbReference type="SUPFAM" id="SSF46767">
    <property type="entry name" value="Methylated DNA-protein cysteine methyltransferase, C-terminal domain"/>
    <property type="match status" value="1"/>
</dbReference>
<keyword evidence="3" id="KW-0489">Methyltransferase</keyword>
<evidence type="ECO:0000259" key="2">
    <source>
        <dbReference type="Pfam" id="PF01035"/>
    </source>
</evidence>
<feature type="domain" description="Methylated-DNA-[protein]-cysteine S-methyltransferase DNA binding" evidence="2">
    <location>
        <begin position="7"/>
        <end position="81"/>
    </location>
</feature>
<keyword evidence="1" id="KW-0227">DNA damage</keyword>
<keyword evidence="3" id="KW-0808">Transferase</keyword>
<reference evidence="3 4" key="1">
    <citation type="submission" date="2016-06" db="EMBL/GenBank/DDBJ databases">
        <title>Genome sequence of endosymbiont of Candidatus Endolucinida thiodiazotropha.</title>
        <authorList>
            <person name="Poehlein A."/>
            <person name="Koenig S."/>
            <person name="Heiden S.E."/>
            <person name="Thuermer A."/>
            <person name="Voget S."/>
            <person name="Daniel R."/>
            <person name="Markert S."/>
            <person name="Gros O."/>
            <person name="Schweder T."/>
        </authorList>
    </citation>
    <scope>NUCLEOTIDE SEQUENCE [LARGE SCALE GENOMIC DNA]</scope>
    <source>
        <strain evidence="3 4">COS</strain>
    </source>
</reference>
<dbReference type="GO" id="GO:0032259">
    <property type="term" value="P:methylation"/>
    <property type="evidence" value="ECO:0007669"/>
    <property type="project" value="UniProtKB-KW"/>
</dbReference>
<accession>A0A7Z0VNY2</accession>
<evidence type="ECO:0000313" key="4">
    <source>
        <dbReference type="Proteomes" id="UP000094769"/>
    </source>
</evidence>
<dbReference type="PANTHER" id="PTHR42942:SF1">
    <property type="entry name" value="ALKYLTRANSFERASE-LIKE PROTEIN 1"/>
    <property type="match status" value="1"/>
</dbReference>
<dbReference type="Pfam" id="PF01035">
    <property type="entry name" value="DNA_binding_1"/>
    <property type="match status" value="1"/>
</dbReference>
<dbReference type="Proteomes" id="UP000094769">
    <property type="component" value="Unassembled WGS sequence"/>
</dbReference>
<protein>
    <submittedName>
        <fullName evidence="3">6-O-methylguanine DNA methyltransferase, DNA binding domain</fullName>
    </submittedName>
</protein>
<dbReference type="AlphaFoldDB" id="A0A7Z0VNY2"/>
<dbReference type="PANTHER" id="PTHR42942">
    <property type="entry name" value="6-O-METHYLGUANINE DNA METHYLTRANSFERASE"/>
    <property type="match status" value="1"/>
</dbReference>
<organism evidence="3 4">
    <name type="scientific">Candidatus Thiodiazotropha endolucinida</name>
    <dbReference type="NCBI Taxonomy" id="1655433"/>
    <lineage>
        <taxon>Bacteria</taxon>
        <taxon>Pseudomonadati</taxon>
        <taxon>Pseudomonadota</taxon>
        <taxon>Gammaproteobacteria</taxon>
        <taxon>Chromatiales</taxon>
        <taxon>Sedimenticolaceae</taxon>
        <taxon>Candidatus Thiodiazotropha</taxon>
    </lineage>
</organism>
<dbReference type="Gene3D" id="1.10.10.10">
    <property type="entry name" value="Winged helix-like DNA-binding domain superfamily/Winged helix DNA-binding domain"/>
    <property type="match status" value="1"/>
</dbReference>
<evidence type="ECO:0000313" key="3">
    <source>
        <dbReference type="EMBL" id="ODJ89177.1"/>
    </source>
</evidence>
<dbReference type="InterPro" id="IPR036217">
    <property type="entry name" value="MethylDNA_cys_MeTrfase_DNAb"/>
</dbReference>
<dbReference type="InterPro" id="IPR052520">
    <property type="entry name" value="ATL_DNA_repair"/>
</dbReference>
<dbReference type="InterPro" id="IPR014048">
    <property type="entry name" value="MethylDNA_cys_MeTrfase_DNA-bd"/>
</dbReference>
<name>A0A7Z0VNY2_9GAMM</name>
<gene>
    <name evidence="3" type="ORF">CODIS_07910</name>
</gene>
<sequence>MATEEMRRIFYTTLASIPPGRYCSYGDIAKLCGVHVRQVLAWLRTLPRESDLPWYRLITGQRRIADYPGNERQYRRLAEEGLVPEADGRFPVHYRWPDA</sequence>
<dbReference type="CDD" id="cd06445">
    <property type="entry name" value="ATase"/>
    <property type="match status" value="1"/>
</dbReference>
<dbReference type="OrthoDB" id="9132167at2"/>
<dbReference type="EMBL" id="MARB01000003">
    <property type="protein sequence ID" value="ODJ89177.1"/>
    <property type="molecule type" value="Genomic_DNA"/>
</dbReference>
<keyword evidence="4" id="KW-1185">Reference proteome</keyword>
<dbReference type="InterPro" id="IPR036388">
    <property type="entry name" value="WH-like_DNA-bd_sf"/>
</dbReference>
<comment type="caution">
    <text evidence="3">The sequence shown here is derived from an EMBL/GenBank/DDBJ whole genome shotgun (WGS) entry which is preliminary data.</text>
</comment>
<dbReference type="GO" id="GO:0006281">
    <property type="term" value="P:DNA repair"/>
    <property type="evidence" value="ECO:0007669"/>
    <property type="project" value="InterPro"/>
</dbReference>
<proteinExistence type="predicted"/>
<dbReference type="RefSeq" id="WP_069121414.1">
    <property type="nucleotide sequence ID" value="NZ_MARB01000003.1"/>
</dbReference>